<reference evidence="2" key="1">
    <citation type="journal article" date="2020" name="Stud. Mycol.">
        <title>101 Dothideomycetes genomes: a test case for predicting lifestyles and emergence of pathogens.</title>
        <authorList>
            <person name="Haridas S."/>
            <person name="Albert R."/>
            <person name="Binder M."/>
            <person name="Bloem J."/>
            <person name="Labutti K."/>
            <person name="Salamov A."/>
            <person name="Andreopoulos B."/>
            <person name="Baker S."/>
            <person name="Barry K."/>
            <person name="Bills G."/>
            <person name="Bluhm B."/>
            <person name="Cannon C."/>
            <person name="Castanera R."/>
            <person name="Culley D."/>
            <person name="Daum C."/>
            <person name="Ezra D."/>
            <person name="Gonzalez J."/>
            <person name="Henrissat B."/>
            <person name="Kuo A."/>
            <person name="Liang C."/>
            <person name="Lipzen A."/>
            <person name="Lutzoni F."/>
            <person name="Magnuson J."/>
            <person name="Mondo S."/>
            <person name="Nolan M."/>
            <person name="Ohm R."/>
            <person name="Pangilinan J."/>
            <person name="Park H.-J."/>
            <person name="Ramirez L."/>
            <person name="Alfaro M."/>
            <person name="Sun H."/>
            <person name="Tritt A."/>
            <person name="Yoshinaga Y."/>
            <person name="Zwiers L.-H."/>
            <person name="Turgeon B."/>
            <person name="Goodwin S."/>
            <person name="Spatafora J."/>
            <person name="Crous P."/>
            <person name="Grigoriev I."/>
        </authorList>
    </citation>
    <scope>NUCLEOTIDE SEQUENCE</scope>
    <source>
        <strain evidence="2">CBS 119925</strain>
    </source>
</reference>
<evidence type="ECO:0000259" key="1">
    <source>
        <dbReference type="PROSITE" id="PS51725"/>
    </source>
</evidence>
<dbReference type="PROSITE" id="PS51725">
    <property type="entry name" value="ABM"/>
    <property type="match status" value="1"/>
</dbReference>
<evidence type="ECO:0000313" key="3">
    <source>
        <dbReference type="Proteomes" id="UP000799440"/>
    </source>
</evidence>
<gene>
    <name evidence="2" type="ORF">M011DRAFT_455061</name>
</gene>
<dbReference type="OrthoDB" id="3830579at2759"/>
<dbReference type="Proteomes" id="UP000799440">
    <property type="component" value="Unassembled WGS sequence"/>
</dbReference>
<feature type="domain" description="ABM" evidence="1">
    <location>
        <begin position="7"/>
        <end position="99"/>
    </location>
</feature>
<evidence type="ECO:0000313" key="2">
    <source>
        <dbReference type="EMBL" id="KAF2752254.1"/>
    </source>
</evidence>
<sequence>MTNELHCAEITSIPLKPKVDIDSGDGHKKFTTLLTLIASQPGCRTVYWGRQCEYPDTVQLVVEWQTLEDHKKLLSTSEYEKAVAATKPLLCGNIETHHIELDPNALVTPLTAPVTECLVLYFGPTRRRSTFDSNWDYFVSAASKTAAEAHSISGGWAIEDVFLPTIAGQTRGGEHDEHDEGIKSIMFGGFIGWPSVDAHMRFRAHEQWDRVVRPLRDGPVQHDMWHVKFKKFELGEDRIGDGGGGHHGAAMAVGG</sequence>
<dbReference type="Gene3D" id="3.30.70.100">
    <property type="match status" value="1"/>
</dbReference>
<dbReference type="InterPro" id="IPR007138">
    <property type="entry name" value="ABM_dom"/>
</dbReference>
<proteinExistence type="predicted"/>
<accession>A0A6A6VR31</accession>
<dbReference type="EMBL" id="MU006561">
    <property type="protein sequence ID" value="KAF2752254.1"/>
    <property type="molecule type" value="Genomic_DNA"/>
</dbReference>
<dbReference type="Pfam" id="PF03992">
    <property type="entry name" value="ABM"/>
    <property type="match status" value="1"/>
</dbReference>
<dbReference type="AlphaFoldDB" id="A0A6A6VR31"/>
<organism evidence="2 3">
    <name type="scientific">Sporormia fimetaria CBS 119925</name>
    <dbReference type="NCBI Taxonomy" id="1340428"/>
    <lineage>
        <taxon>Eukaryota</taxon>
        <taxon>Fungi</taxon>
        <taxon>Dikarya</taxon>
        <taxon>Ascomycota</taxon>
        <taxon>Pezizomycotina</taxon>
        <taxon>Dothideomycetes</taxon>
        <taxon>Pleosporomycetidae</taxon>
        <taxon>Pleosporales</taxon>
        <taxon>Sporormiaceae</taxon>
        <taxon>Sporormia</taxon>
    </lineage>
</organism>
<protein>
    <recommendedName>
        <fullName evidence="1">ABM domain-containing protein</fullName>
    </recommendedName>
</protein>
<name>A0A6A6VR31_9PLEO</name>
<dbReference type="InterPro" id="IPR011008">
    <property type="entry name" value="Dimeric_a/b-barrel"/>
</dbReference>
<dbReference type="SUPFAM" id="SSF54909">
    <property type="entry name" value="Dimeric alpha+beta barrel"/>
    <property type="match status" value="1"/>
</dbReference>
<keyword evidence="3" id="KW-1185">Reference proteome</keyword>